<dbReference type="InterPro" id="IPR001764">
    <property type="entry name" value="Glyco_hydro_3_N"/>
</dbReference>
<dbReference type="InterPro" id="IPR050226">
    <property type="entry name" value="NagZ_Beta-hexosaminidase"/>
</dbReference>
<dbReference type="Pfam" id="PF00933">
    <property type="entry name" value="Glyco_hydro_3"/>
    <property type="match status" value="1"/>
</dbReference>
<evidence type="ECO:0000256" key="1">
    <source>
        <dbReference type="ARBA" id="ARBA00005336"/>
    </source>
</evidence>
<name>A0A3B1CMR4_9ZZZZ</name>
<dbReference type="SUPFAM" id="SSF51445">
    <property type="entry name" value="(Trans)glycosidases"/>
    <property type="match status" value="1"/>
</dbReference>
<accession>A0A3B1CMR4</accession>
<evidence type="ECO:0000259" key="4">
    <source>
        <dbReference type="Pfam" id="PF00933"/>
    </source>
</evidence>
<keyword evidence="3 5" id="KW-0326">Glycosidase</keyword>
<evidence type="ECO:0000256" key="2">
    <source>
        <dbReference type="ARBA" id="ARBA00022801"/>
    </source>
</evidence>
<dbReference type="PANTHER" id="PTHR30480">
    <property type="entry name" value="BETA-HEXOSAMINIDASE-RELATED"/>
    <property type="match status" value="1"/>
</dbReference>
<dbReference type="InterPro" id="IPR036962">
    <property type="entry name" value="Glyco_hydro_3_N_sf"/>
</dbReference>
<proteinExistence type="inferred from homology"/>
<evidence type="ECO:0000256" key="3">
    <source>
        <dbReference type="ARBA" id="ARBA00023295"/>
    </source>
</evidence>
<organism evidence="5">
    <name type="scientific">hydrothermal vent metagenome</name>
    <dbReference type="NCBI Taxonomy" id="652676"/>
    <lineage>
        <taxon>unclassified sequences</taxon>
        <taxon>metagenomes</taxon>
        <taxon>ecological metagenomes</taxon>
    </lineage>
</organism>
<protein>
    <submittedName>
        <fullName evidence="5">Beta-N-acetylglucosaminidase</fullName>
        <ecNumber evidence="5">3.2.1.52</ecNumber>
    </submittedName>
</protein>
<dbReference type="EC" id="3.2.1.52" evidence="5"/>
<dbReference type="GO" id="GO:0005975">
    <property type="term" value="P:carbohydrate metabolic process"/>
    <property type="evidence" value="ECO:0007669"/>
    <property type="project" value="InterPro"/>
</dbReference>
<sequence length="364" mass="39928">MPTSLSLHEKIGQMMVTGFPGTCLNPEIENLIVNHHIGGLILFERNFDNPAQLTRLIRDLQQLALSTKASTPLFISVDQEGGRVSRLKPPFTKFPDPCCLGVARSESLAKRFGLALGREMRAVGINVDYAPVLDINTNPENPIIGKRAFSDEPEWASKLGVAFMAGFKEAGVLAVGKHFPGHGDTSQDSHLTLPHVGRDSVTLDRVEIQPFKAAIQNGLDIIMTAHVIYQAWDEKLPATFSVPILQNLLREKLGFNGLIISDDLEMKAVEDHIPFESFATLGTQAGIDLFLICHDWGKTKAFLKQMIKDVESGQISGQKIEQSVARVLKVKGEMPPVGSGLTDLETLVHEHQALVTEMQSHLSS</sequence>
<dbReference type="PANTHER" id="PTHR30480:SF16">
    <property type="entry name" value="GLYCOSIDE HYDROLASE FAMILY 3 DOMAIN PROTEIN"/>
    <property type="match status" value="1"/>
</dbReference>
<dbReference type="Gene3D" id="3.20.20.300">
    <property type="entry name" value="Glycoside hydrolase, family 3, N-terminal domain"/>
    <property type="match status" value="1"/>
</dbReference>
<dbReference type="GO" id="GO:0009254">
    <property type="term" value="P:peptidoglycan turnover"/>
    <property type="evidence" value="ECO:0007669"/>
    <property type="project" value="TreeGrafter"/>
</dbReference>
<dbReference type="InterPro" id="IPR017853">
    <property type="entry name" value="GH"/>
</dbReference>
<dbReference type="NCBIfam" id="NF003740">
    <property type="entry name" value="PRK05337.1"/>
    <property type="match status" value="1"/>
</dbReference>
<dbReference type="EMBL" id="UOGG01000175">
    <property type="protein sequence ID" value="VAX31826.1"/>
    <property type="molecule type" value="Genomic_DNA"/>
</dbReference>
<dbReference type="GO" id="GO:0004563">
    <property type="term" value="F:beta-N-acetylhexosaminidase activity"/>
    <property type="evidence" value="ECO:0007669"/>
    <property type="project" value="UniProtKB-EC"/>
</dbReference>
<keyword evidence="2 5" id="KW-0378">Hydrolase</keyword>
<reference evidence="5" key="1">
    <citation type="submission" date="2018-06" db="EMBL/GenBank/DDBJ databases">
        <authorList>
            <person name="Zhirakovskaya E."/>
        </authorList>
    </citation>
    <scope>NUCLEOTIDE SEQUENCE</scope>
</reference>
<comment type="similarity">
    <text evidence="1">Belongs to the glycosyl hydrolase 3 family.</text>
</comment>
<feature type="domain" description="Glycoside hydrolase family 3 N-terminal" evidence="4">
    <location>
        <begin position="7"/>
        <end position="330"/>
    </location>
</feature>
<dbReference type="AlphaFoldDB" id="A0A3B1CMR4"/>
<evidence type="ECO:0000313" key="5">
    <source>
        <dbReference type="EMBL" id="VAX31826.1"/>
    </source>
</evidence>
<gene>
    <name evidence="5" type="ORF">MNBD_NITROSPINAE05-885</name>
</gene>